<reference evidence="10" key="1">
    <citation type="submission" date="2014-02" db="EMBL/GenBank/DDBJ databases">
        <title>Complete Sequences of the Mitochondrial DNA of two Gracilaria vermiculophylla (Rhodophyta Gracilariaceae) from China and Russia.</title>
        <authorList>
            <person name="Chi S."/>
            <person name="Qian H."/>
            <person name="Zhang L."/>
            <person name="Lv H."/>
            <person name="Li T.-Y."/>
            <person name="Liu C."/>
            <person name="Liu T."/>
        </authorList>
    </citation>
    <scope>NUCLEOTIDE SEQUENCE</scope>
</reference>
<evidence type="ECO:0000256" key="9">
    <source>
        <dbReference type="SAM" id="Phobius"/>
    </source>
</evidence>
<keyword evidence="5 9" id="KW-1133">Transmembrane helix</keyword>
<comment type="cofactor">
    <cofactor evidence="8">
        <name>heme</name>
        <dbReference type="ChEBI" id="CHEBI:30413"/>
    </cofactor>
    <text evidence="8">The heme is bound between the two transmembrane subunits.</text>
</comment>
<keyword evidence="10" id="KW-0496">Mitochondrion</keyword>
<protein>
    <submittedName>
        <fullName evidence="10">SdhC</fullName>
    </submittedName>
    <submittedName>
        <fullName evidence="11">Succinate dehydrogenase subunit 3</fullName>
    </submittedName>
</protein>
<name>A0A0F6N293_9FLOR</name>
<dbReference type="SUPFAM" id="SSF81343">
    <property type="entry name" value="Fumarate reductase respiratory complex transmembrane subunits"/>
    <property type="match status" value="1"/>
</dbReference>
<dbReference type="PANTHER" id="PTHR10978:SF5">
    <property type="entry name" value="SUCCINATE DEHYDROGENASE CYTOCHROME B560 SUBUNIT, MITOCHONDRIAL"/>
    <property type="match status" value="1"/>
</dbReference>
<sequence length="124" mass="14730">MYNRPISPHITIYSVQETSLSSIWHRISGLLLTSFLVFFIIYLQLIIHANYSKFLLNLEILTVFLSFSYKILYTFAILSFFYHALNGLKQLLWDLSFFINVKIIRSYLIIISFFICCIILRLIF</sequence>
<dbReference type="GO" id="GO:0016020">
    <property type="term" value="C:membrane"/>
    <property type="evidence" value="ECO:0007669"/>
    <property type="project" value="UniProtKB-SubCell"/>
</dbReference>
<dbReference type="EMBL" id="KJ526626">
    <property type="protein sequence ID" value="AHZ58208.1"/>
    <property type="molecule type" value="Genomic_DNA"/>
</dbReference>
<dbReference type="GO" id="GO:0006099">
    <property type="term" value="P:tricarboxylic acid cycle"/>
    <property type="evidence" value="ECO:0007669"/>
    <property type="project" value="InterPro"/>
</dbReference>
<accession>A0A0F6N293</accession>
<dbReference type="AlphaFoldDB" id="A0A0F6N293"/>
<reference evidence="11" key="2">
    <citation type="submission" date="2018-05" db="EMBL/GenBank/DDBJ databases">
        <title>Organellar genomes of Gracilariaceae.</title>
        <authorList>
            <person name="Iha C."/>
            <person name="Oliveira M.C."/>
        </authorList>
    </citation>
    <scope>NUCLEOTIDE SEQUENCE</scope>
</reference>
<evidence type="ECO:0000256" key="7">
    <source>
        <dbReference type="ARBA" id="ARBA00023136"/>
    </source>
</evidence>
<evidence type="ECO:0000256" key="8">
    <source>
        <dbReference type="PIRSR" id="PIRSR000178-1"/>
    </source>
</evidence>
<keyword evidence="6 8" id="KW-0408">Iron</keyword>
<dbReference type="InterPro" id="IPR000701">
    <property type="entry name" value="SuccDH_FuR_B_TM-su"/>
</dbReference>
<feature type="transmembrane region" description="Helical" evidence="9">
    <location>
        <begin position="55"/>
        <end position="83"/>
    </location>
</feature>
<dbReference type="PIRSF" id="PIRSF000178">
    <property type="entry name" value="SDH_cyt_b560"/>
    <property type="match status" value="1"/>
</dbReference>
<keyword evidence="4 8" id="KW-0479">Metal-binding</keyword>
<gene>
    <name evidence="10" type="primary">sdhC</name>
    <name evidence="11" type="synonym">sdh3</name>
</gene>
<organism evidence="10">
    <name type="scientific">Gracilaria vermiculophylla</name>
    <dbReference type="NCBI Taxonomy" id="2608709"/>
    <lineage>
        <taxon>Eukaryota</taxon>
        <taxon>Rhodophyta</taxon>
        <taxon>Florideophyceae</taxon>
        <taxon>Rhodymeniophycidae</taxon>
        <taxon>Gracilariales</taxon>
        <taxon>Gracilariaceae</taxon>
        <taxon>Gracilaria</taxon>
    </lineage>
</organism>
<dbReference type="GO" id="GO:0005739">
    <property type="term" value="C:mitochondrion"/>
    <property type="evidence" value="ECO:0007669"/>
    <property type="project" value="GOC"/>
</dbReference>
<proteinExistence type="predicted"/>
<dbReference type="NCBIfam" id="TIGR02970">
    <property type="entry name" value="succ_dehyd_cytB"/>
    <property type="match status" value="1"/>
</dbReference>
<evidence type="ECO:0000313" key="11">
    <source>
        <dbReference type="EMBL" id="AXI97802.1"/>
    </source>
</evidence>
<feature type="transmembrane region" description="Helical" evidence="9">
    <location>
        <begin position="103"/>
        <end position="123"/>
    </location>
</feature>
<dbReference type="GO" id="GO:0046872">
    <property type="term" value="F:metal ion binding"/>
    <property type="evidence" value="ECO:0007669"/>
    <property type="project" value="UniProtKB-KW"/>
</dbReference>
<dbReference type="EMBL" id="KJ526627">
    <property type="protein sequence ID" value="AHZ58233.1"/>
    <property type="molecule type" value="Genomic_DNA"/>
</dbReference>
<evidence type="ECO:0000256" key="4">
    <source>
        <dbReference type="ARBA" id="ARBA00022723"/>
    </source>
</evidence>
<dbReference type="GO" id="GO:0006121">
    <property type="term" value="P:mitochondrial electron transport, succinate to ubiquinone"/>
    <property type="evidence" value="ECO:0007669"/>
    <property type="project" value="TreeGrafter"/>
</dbReference>
<dbReference type="CDD" id="cd03499">
    <property type="entry name" value="SQR_TypeC_SdhC"/>
    <property type="match status" value="1"/>
</dbReference>
<dbReference type="PANTHER" id="PTHR10978">
    <property type="entry name" value="SUCCINATE DEHYDROGENASE CYTOCHROME B560 SUBUNIT"/>
    <property type="match status" value="1"/>
</dbReference>
<geneLocation type="mitochondrion" evidence="10"/>
<evidence type="ECO:0000256" key="1">
    <source>
        <dbReference type="ARBA" id="ARBA00004370"/>
    </source>
</evidence>
<dbReference type="Gene3D" id="1.20.1300.10">
    <property type="entry name" value="Fumarate reductase/succinate dehydrogenase, transmembrane subunit"/>
    <property type="match status" value="1"/>
</dbReference>
<evidence type="ECO:0000256" key="5">
    <source>
        <dbReference type="ARBA" id="ARBA00022989"/>
    </source>
</evidence>
<dbReference type="Pfam" id="PF01127">
    <property type="entry name" value="Sdh_cyt"/>
    <property type="match status" value="1"/>
</dbReference>
<comment type="subcellular location">
    <subcellularLocation>
        <location evidence="1">Membrane</location>
    </subcellularLocation>
</comment>
<keyword evidence="7 9" id="KW-0472">Membrane</keyword>
<feature type="transmembrane region" description="Helical" evidence="9">
    <location>
        <begin position="23"/>
        <end position="43"/>
    </location>
</feature>
<feature type="binding site" description="axial binding residue" evidence="8">
    <location>
        <position position="83"/>
    </location>
    <ligand>
        <name>heme</name>
        <dbReference type="ChEBI" id="CHEBI:30413"/>
        <note>ligand shared with second transmembrane subunit</note>
    </ligand>
    <ligandPart>
        <name>Fe</name>
        <dbReference type="ChEBI" id="CHEBI:18248"/>
    </ligandPart>
</feature>
<keyword evidence="3 9" id="KW-0812">Transmembrane</keyword>
<keyword evidence="2 8" id="KW-0349">Heme</keyword>
<evidence type="ECO:0000256" key="2">
    <source>
        <dbReference type="ARBA" id="ARBA00022617"/>
    </source>
</evidence>
<evidence type="ECO:0000256" key="3">
    <source>
        <dbReference type="ARBA" id="ARBA00022692"/>
    </source>
</evidence>
<dbReference type="GO" id="GO:0009055">
    <property type="term" value="F:electron transfer activity"/>
    <property type="evidence" value="ECO:0007669"/>
    <property type="project" value="InterPro"/>
</dbReference>
<dbReference type="InterPro" id="IPR034804">
    <property type="entry name" value="SQR/QFR_C/D"/>
</dbReference>
<evidence type="ECO:0000256" key="6">
    <source>
        <dbReference type="ARBA" id="ARBA00023004"/>
    </source>
</evidence>
<dbReference type="EMBL" id="MH396022">
    <property type="protein sequence ID" value="AXI97802.1"/>
    <property type="molecule type" value="Genomic_DNA"/>
</dbReference>
<dbReference type="InterPro" id="IPR014314">
    <property type="entry name" value="Succ_DH_cytb556"/>
</dbReference>
<evidence type="ECO:0000313" key="10">
    <source>
        <dbReference type="EMBL" id="AHZ58208.1"/>
    </source>
</evidence>